<feature type="domain" description="Cyclic nucleotide-binding" evidence="1">
    <location>
        <begin position="163"/>
        <end position="267"/>
    </location>
</feature>
<dbReference type="SUPFAM" id="SSF51206">
    <property type="entry name" value="cAMP-binding domain-like"/>
    <property type="match status" value="2"/>
</dbReference>
<dbReference type="InterPro" id="IPR050503">
    <property type="entry name" value="cAMP-dep_PK_reg_su-like"/>
</dbReference>
<evidence type="ECO:0000313" key="2">
    <source>
        <dbReference type="EnsemblProtists" id="PYU1_T010124"/>
    </source>
</evidence>
<dbReference type="SMART" id="SM00100">
    <property type="entry name" value="cNMP"/>
    <property type="match status" value="1"/>
</dbReference>
<sequence>MGCINSVPTKQTASGEFDPVVMSPTSATAASGSSADSKMAVVMREKRAANKRRHDIFAESVSFEEPLEIVEIPKSDESKAIILQALQSNFLFSTIDNSDIELIRGVTFGELALVYNCPRQATIACAKAGRLWALDRVTFRRLVARNQMDQIGECKSALQKVELLKPLTDAQLVQLAEAAQIVTFKKGERIIKKGERGNVLYIIKKGTVDCTDMGDAVRGRESLRLSDNDYFGERALMTHEPRAANVTAATDVTLIALDRQAFDDLLGSLREVIDHNMSMRVLQSISLLKHLSATERHKLFMALERVEFKDGER</sequence>
<reference evidence="3" key="2">
    <citation type="submission" date="2010-04" db="EMBL/GenBank/DDBJ databases">
        <authorList>
            <person name="Buell R."/>
            <person name="Hamilton J."/>
            <person name="Hostetler J."/>
        </authorList>
    </citation>
    <scope>NUCLEOTIDE SEQUENCE [LARGE SCALE GENOMIC DNA]</scope>
    <source>
        <strain evidence="3">DAOM:BR144</strain>
    </source>
</reference>
<dbReference type="CDD" id="cd00038">
    <property type="entry name" value="CAP_ED"/>
    <property type="match status" value="2"/>
</dbReference>
<dbReference type="PRINTS" id="PR00103">
    <property type="entry name" value="CAMPKINASE"/>
</dbReference>
<dbReference type="PROSITE" id="PS00889">
    <property type="entry name" value="CNMP_BINDING_2"/>
    <property type="match status" value="2"/>
</dbReference>
<dbReference type="EMBL" id="GL376623">
    <property type="status" value="NOT_ANNOTATED_CDS"/>
    <property type="molecule type" value="Genomic_DNA"/>
</dbReference>
<dbReference type="Gene3D" id="2.60.120.10">
    <property type="entry name" value="Jelly Rolls"/>
    <property type="match status" value="2"/>
</dbReference>
<evidence type="ECO:0000313" key="3">
    <source>
        <dbReference type="Proteomes" id="UP000019132"/>
    </source>
</evidence>
<dbReference type="GO" id="GO:0034236">
    <property type="term" value="F:protein kinase A catalytic subunit binding"/>
    <property type="evidence" value="ECO:0007669"/>
    <property type="project" value="TreeGrafter"/>
</dbReference>
<dbReference type="EnsemblProtists" id="PYU1_T010124">
    <property type="protein sequence ID" value="PYU1_T010124"/>
    <property type="gene ID" value="PYU1_G010104"/>
</dbReference>
<reference evidence="2" key="3">
    <citation type="submission" date="2015-02" db="UniProtKB">
        <authorList>
            <consortium name="EnsemblProtists"/>
        </authorList>
    </citation>
    <scope>IDENTIFICATION</scope>
    <source>
        <strain evidence="2">DAOM BR144</strain>
    </source>
</reference>
<feature type="domain" description="Cyclic nucleotide-binding" evidence="1">
    <location>
        <begin position="102"/>
        <end position="143"/>
    </location>
</feature>
<evidence type="ECO:0000259" key="1">
    <source>
        <dbReference type="PROSITE" id="PS50042"/>
    </source>
</evidence>
<dbReference type="eggNOG" id="KOG1113">
    <property type="taxonomic scope" value="Eukaryota"/>
</dbReference>
<dbReference type="PROSITE" id="PS00888">
    <property type="entry name" value="CNMP_BINDING_1"/>
    <property type="match status" value="1"/>
</dbReference>
<organism evidence="2 3">
    <name type="scientific">Globisporangium ultimum (strain ATCC 200006 / CBS 805.95 / DAOM BR144)</name>
    <name type="common">Pythium ultimum</name>
    <dbReference type="NCBI Taxonomy" id="431595"/>
    <lineage>
        <taxon>Eukaryota</taxon>
        <taxon>Sar</taxon>
        <taxon>Stramenopiles</taxon>
        <taxon>Oomycota</taxon>
        <taxon>Peronosporomycetes</taxon>
        <taxon>Pythiales</taxon>
        <taxon>Pythiaceae</taxon>
        <taxon>Globisporangium</taxon>
    </lineage>
</organism>
<dbReference type="GO" id="GO:0005952">
    <property type="term" value="C:cAMP-dependent protein kinase complex"/>
    <property type="evidence" value="ECO:0007669"/>
    <property type="project" value="InterPro"/>
</dbReference>
<dbReference type="InterPro" id="IPR014710">
    <property type="entry name" value="RmlC-like_jellyroll"/>
</dbReference>
<dbReference type="GO" id="GO:0030552">
    <property type="term" value="F:cAMP binding"/>
    <property type="evidence" value="ECO:0007669"/>
    <property type="project" value="TreeGrafter"/>
</dbReference>
<accession>K3WYS5</accession>
<keyword evidence="3" id="KW-1185">Reference proteome</keyword>
<dbReference type="PANTHER" id="PTHR11635">
    <property type="entry name" value="CAMP-DEPENDENT PROTEIN KINASE REGULATORY CHAIN"/>
    <property type="match status" value="1"/>
</dbReference>
<dbReference type="VEuPathDB" id="FungiDB:PYU1_G010104"/>
<dbReference type="GO" id="GO:0005829">
    <property type="term" value="C:cytosol"/>
    <property type="evidence" value="ECO:0007669"/>
    <property type="project" value="TreeGrafter"/>
</dbReference>
<dbReference type="GO" id="GO:0004862">
    <property type="term" value="F:cAMP-dependent protein kinase inhibitor activity"/>
    <property type="evidence" value="ECO:0007669"/>
    <property type="project" value="TreeGrafter"/>
</dbReference>
<dbReference type="HOGENOM" id="CLU_018310_6_0_1"/>
<dbReference type="STRING" id="431595.K3WYS5"/>
<dbReference type="OMA" id="CPRQATI"/>
<dbReference type="InterPro" id="IPR018488">
    <property type="entry name" value="cNMP-bd_CS"/>
</dbReference>
<dbReference type="AlphaFoldDB" id="K3WYS5"/>
<protein>
    <recommendedName>
        <fullName evidence="1">Cyclic nucleotide-binding domain-containing protein</fullName>
    </recommendedName>
</protein>
<dbReference type="InParanoid" id="K3WYS5"/>
<dbReference type="Proteomes" id="UP000019132">
    <property type="component" value="Unassembled WGS sequence"/>
</dbReference>
<dbReference type="PANTHER" id="PTHR11635:SF152">
    <property type="entry name" value="CAMP-DEPENDENT PROTEIN KINASE TYPE I REGULATORY SUBUNIT-RELATED"/>
    <property type="match status" value="1"/>
</dbReference>
<dbReference type="PROSITE" id="PS50042">
    <property type="entry name" value="CNMP_BINDING_3"/>
    <property type="match status" value="2"/>
</dbReference>
<proteinExistence type="predicted"/>
<reference evidence="3" key="1">
    <citation type="journal article" date="2010" name="Genome Biol.">
        <title>Genome sequence of the necrotrophic plant pathogen Pythium ultimum reveals original pathogenicity mechanisms and effector repertoire.</title>
        <authorList>
            <person name="Levesque C.A."/>
            <person name="Brouwer H."/>
            <person name="Cano L."/>
            <person name="Hamilton J.P."/>
            <person name="Holt C."/>
            <person name="Huitema E."/>
            <person name="Raffaele S."/>
            <person name="Robideau G.P."/>
            <person name="Thines M."/>
            <person name="Win J."/>
            <person name="Zerillo M.M."/>
            <person name="Beakes G.W."/>
            <person name="Boore J.L."/>
            <person name="Busam D."/>
            <person name="Dumas B."/>
            <person name="Ferriera S."/>
            <person name="Fuerstenberg S.I."/>
            <person name="Gachon C.M."/>
            <person name="Gaulin E."/>
            <person name="Govers F."/>
            <person name="Grenville-Briggs L."/>
            <person name="Horner N."/>
            <person name="Hostetler J."/>
            <person name="Jiang R.H."/>
            <person name="Johnson J."/>
            <person name="Krajaejun T."/>
            <person name="Lin H."/>
            <person name="Meijer H.J."/>
            <person name="Moore B."/>
            <person name="Morris P."/>
            <person name="Phuntmart V."/>
            <person name="Puiu D."/>
            <person name="Shetty J."/>
            <person name="Stajich J.E."/>
            <person name="Tripathy S."/>
            <person name="Wawra S."/>
            <person name="van West P."/>
            <person name="Whitty B.R."/>
            <person name="Coutinho P.M."/>
            <person name="Henrissat B."/>
            <person name="Martin F."/>
            <person name="Thomas P.D."/>
            <person name="Tyler B.M."/>
            <person name="De Vries R.P."/>
            <person name="Kamoun S."/>
            <person name="Yandell M."/>
            <person name="Tisserat N."/>
            <person name="Buell C.R."/>
        </authorList>
    </citation>
    <scope>NUCLEOTIDE SEQUENCE</scope>
    <source>
        <strain evidence="3">DAOM:BR144</strain>
    </source>
</reference>
<name>K3WYS5_GLOUD</name>
<dbReference type="Pfam" id="PF00027">
    <property type="entry name" value="cNMP_binding"/>
    <property type="match status" value="1"/>
</dbReference>
<dbReference type="InterPro" id="IPR000595">
    <property type="entry name" value="cNMP-bd_dom"/>
</dbReference>
<dbReference type="InterPro" id="IPR018490">
    <property type="entry name" value="cNMP-bd_dom_sf"/>
</dbReference>